<proteinExistence type="predicted"/>
<dbReference type="Gene3D" id="3.20.20.450">
    <property type="entry name" value="EAL domain"/>
    <property type="match status" value="1"/>
</dbReference>
<organism evidence="3 4">
    <name type="scientific">Angustibacter aerolatus</name>
    <dbReference type="NCBI Taxonomy" id="1162965"/>
    <lineage>
        <taxon>Bacteria</taxon>
        <taxon>Bacillati</taxon>
        <taxon>Actinomycetota</taxon>
        <taxon>Actinomycetes</taxon>
        <taxon>Kineosporiales</taxon>
        <taxon>Kineosporiaceae</taxon>
    </lineage>
</organism>
<comment type="caution">
    <text evidence="3">The sequence shown here is derived from an EMBL/GenBank/DDBJ whole genome shotgun (WGS) entry which is preliminary data.</text>
</comment>
<dbReference type="InterPro" id="IPR001633">
    <property type="entry name" value="EAL_dom"/>
</dbReference>
<gene>
    <name evidence="3" type="ORF">GCM10025868_39750</name>
</gene>
<dbReference type="EMBL" id="BSUZ01000001">
    <property type="protein sequence ID" value="GMA88725.1"/>
    <property type="molecule type" value="Genomic_DNA"/>
</dbReference>
<feature type="region of interest" description="Disordered" evidence="1">
    <location>
        <begin position="72"/>
        <end position="92"/>
    </location>
</feature>
<evidence type="ECO:0000313" key="4">
    <source>
        <dbReference type="Proteomes" id="UP001157017"/>
    </source>
</evidence>
<evidence type="ECO:0000313" key="3">
    <source>
        <dbReference type="EMBL" id="GMA88725.1"/>
    </source>
</evidence>
<evidence type="ECO:0000256" key="1">
    <source>
        <dbReference type="SAM" id="MobiDB-lite"/>
    </source>
</evidence>
<feature type="compositionally biased region" description="Gly residues" evidence="1">
    <location>
        <begin position="73"/>
        <end position="82"/>
    </location>
</feature>
<dbReference type="Pfam" id="PF00563">
    <property type="entry name" value="EAL"/>
    <property type="match status" value="1"/>
</dbReference>
<feature type="domain" description="EAL" evidence="2">
    <location>
        <begin position="1"/>
        <end position="92"/>
    </location>
</feature>
<sequence length="92" mass="9758">MHLEQRLHHAIVEDGLSLRYQPVVDLGTGRVPVAEALLRWTEGDRSVLGAAEPGGARGVPRPHPGDRRLGAAAVGGAGGEPGGRWVTRPAWR</sequence>
<keyword evidence="4" id="KW-1185">Reference proteome</keyword>
<dbReference type="InterPro" id="IPR035919">
    <property type="entry name" value="EAL_sf"/>
</dbReference>
<accession>A0ABQ6JKE0</accession>
<evidence type="ECO:0000259" key="2">
    <source>
        <dbReference type="PROSITE" id="PS50883"/>
    </source>
</evidence>
<dbReference type="Proteomes" id="UP001157017">
    <property type="component" value="Unassembled WGS sequence"/>
</dbReference>
<protein>
    <recommendedName>
        <fullName evidence="2">EAL domain-containing protein</fullName>
    </recommendedName>
</protein>
<reference evidence="4" key="1">
    <citation type="journal article" date="2019" name="Int. J. Syst. Evol. Microbiol.">
        <title>The Global Catalogue of Microorganisms (GCM) 10K type strain sequencing project: providing services to taxonomists for standard genome sequencing and annotation.</title>
        <authorList>
            <consortium name="The Broad Institute Genomics Platform"/>
            <consortium name="The Broad Institute Genome Sequencing Center for Infectious Disease"/>
            <person name="Wu L."/>
            <person name="Ma J."/>
        </authorList>
    </citation>
    <scope>NUCLEOTIDE SEQUENCE [LARGE SCALE GENOMIC DNA]</scope>
    <source>
        <strain evidence="4">NBRC 108730</strain>
    </source>
</reference>
<dbReference type="PROSITE" id="PS50883">
    <property type="entry name" value="EAL"/>
    <property type="match status" value="1"/>
</dbReference>
<name>A0ABQ6JKE0_9ACTN</name>
<dbReference type="SUPFAM" id="SSF141868">
    <property type="entry name" value="EAL domain-like"/>
    <property type="match status" value="1"/>
</dbReference>